<dbReference type="GO" id="GO:0016740">
    <property type="term" value="F:transferase activity"/>
    <property type="evidence" value="ECO:0007669"/>
    <property type="project" value="UniProtKB-KW"/>
</dbReference>
<reference evidence="1 2" key="1">
    <citation type="journal article" date="2018" name="Sci. Adv.">
        <title>Multi-heme cytochromes provide a pathway for survival in energy-limited environments.</title>
        <authorList>
            <person name="Deng X."/>
            <person name="Dohmae N."/>
            <person name="Nealson K.H."/>
            <person name="Hashimoto K."/>
            <person name="Okamoto A."/>
        </authorList>
    </citation>
    <scope>NUCLEOTIDE SEQUENCE [LARGE SCALE GENOMIC DNA]</scope>
    <source>
        <strain evidence="1 2">IS5</strain>
    </source>
</reference>
<dbReference type="PRINTS" id="PR01210">
    <property type="entry name" value="GGTRANSPTASE"/>
</dbReference>
<dbReference type="Gene3D" id="1.10.246.130">
    <property type="match status" value="1"/>
</dbReference>
<proteinExistence type="predicted"/>
<dbReference type="RefSeq" id="WP_126375884.1">
    <property type="nucleotide sequence ID" value="NZ_AP017378.1"/>
</dbReference>
<keyword evidence="2" id="KW-1185">Reference proteome</keyword>
<dbReference type="InterPro" id="IPR043138">
    <property type="entry name" value="GGT_lsub"/>
</dbReference>
<name>A0A2Z6AUW0_9BACT</name>
<dbReference type="OrthoDB" id="5297205at2"/>
<organism evidence="1 2">
    <name type="scientific">Desulfovibrio ferrophilus</name>
    <dbReference type="NCBI Taxonomy" id="241368"/>
    <lineage>
        <taxon>Bacteria</taxon>
        <taxon>Pseudomonadati</taxon>
        <taxon>Thermodesulfobacteriota</taxon>
        <taxon>Desulfovibrionia</taxon>
        <taxon>Desulfovibrionales</taxon>
        <taxon>Desulfovibrionaceae</taxon>
        <taxon>Desulfovibrio</taxon>
    </lineage>
</organism>
<dbReference type="InterPro" id="IPR029055">
    <property type="entry name" value="Ntn_hydrolases_N"/>
</dbReference>
<dbReference type="InterPro" id="IPR052896">
    <property type="entry name" value="GGT-like_enzyme"/>
</dbReference>
<dbReference type="Gene3D" id="3.60.20.40">
    <property type="match status" value="1"/>
</dbReference>
<keyword evidence="1" id="KW-0808">Transferase</keyword>
<dbReference type="SUPFAM" id="SSF56235">
    <property type="entry name" value="N-terminal nucleophile aminohydrolases (Ntn hydrolases)"/>
    <property type="match status" value="1"/>
</dbReference>
<gene>
    <name evidence="1" type="primary">ggt</name>
    <name evidence="1" type="ORF">DFE_0306</name>
</gene>
<dbReference type="Proteomes" id="UP000269883">
    <property type="component" value="Chromosome"/>
</dbReference>
<dbReference type="PANTHER" id="PTHR43881">
    <property type="entry name" value="GAMMA-GLUTAMYLTRANSPEPTIDASE (AFU_ORTHOLOGUE AFUA_4G13580)"/>
    <property type="match status" value="1"/>
</dbReference>
<evidence type="ECO:0000313" key="2">
    <source>
        <dbReference type="Proteomes" id="UP000269883"/>
    </source>
</evidence>
<dbReference type="KEGG" id="dfl:DFE_0306"/>
<sequence length="555" mass="58040">MPAEPHCSAPPEFRFDSRRSPVYAKGGMAAASQPLAVEAGLSMLRRGGNAADAAVAMAAVLAVTEPASTGPGGDAFALFFEAETGRVHGLNGSGRSPQGLTFDLLKQRGLKELPARSALSVTVPGAISAWCSLLERHGTLPLGAVLEPAIRHATDGFPVGPVSADLWASGAQEVLGSAPGGQALLRGGKAPRAGQLVNNSDLGRLLATLAEAGTTADAFELFYRGEIASRLAQTVKDAGGVLDETDLHAHEAVFPKPVSTVYNGMRIFECAPNGQGVTALMALNILDALDASATTEPMSAQRLHLQIEALRLAFADAHRFVADSETMDIGIEALLDPAYAAQRAGLVRPDRAMTDIPHGVPMASSDTVYFCVVDSQGNAVSMVNSVYRSFGTGITPEGLGFSLQNRADNFSMDPNHPNALGPGKRTYHTIIPGLAVREADGSLYGPFGVMGGFMQPQGHVQLLCALLDDGLAPQAALDRLRFCLPAGSPYDAVAMEEGLSETLRGELRAMGHKAAYVRGWDRALFGRGQVILRDPATGWLCGGSDARGDGLAFGF</sequence>
<dbReference type="PANTHER" id="PTHR43881:SF1">
    <property type="entry name" value="GAMMA-GLUTAMYLTRANSPEPTIDASE (AFU_ORTHOLOGUE AFUA_4G13580)"/>
    <property type="match status" value="1"/>
</dbReference>
<accession>A0A2Z6AUW0</accession>
<protein>
    <submittedName>
        <fullName evidence="1">Gamma-glutamyltransferase</fullName>
    </submittedName>
</protein>
<dbReference type="AlphaFoldDB" id="A0A2Z6AUW0"/>
<evidence type="ECO:0000313" key="1">
    <source>
        <dbReference type="EMBL" id="BBD07032.1"/>
    </source>
</evidence>
<dbReference type="Pfam" id="PF01019">
    <property type="entry name" value="G_glu_transpept"/>
    <property type="match status" value="1"/>
</dbReference>
<dbReference type="InterPro" id="IPR043137">
    <property type="entry name" value="GGT_ssub_C"/>
</dbReference>
<dbReference type="EMBL" id="AP017378">
    <property type="protein sequence ID" value="BBD07032.1"/>
    <property type="molecule type" value="Genomic_DNA"/>
</dbReference>